<feature type="chain" id="PRO_5009955478" evidence="6">
    <location>
        <begin position="19"/>
        <end position="544"/>
    </location>
</feature>
<keyword evidence="5" id="KW-0325">Glycoprotein</keyword>
<dbReference type="Pfam" id="PF05577">
    <property type="entry name" value="Peptidase_S28"/>
    <property type="match status" value="1"/>
</dbReference>
<accession>G7DSW1</accession>
<comment type="caution">
    <text evidence="7">The sequence shown here is derived from an EMBL/GenBank/DDBJ whole genome shotgun (WGS) entry which is preliminary data.</text>
</comment>
<keyword evidence="2" id="KW-0645">Protease</keyword>
<evidence type="ECO:0000256" key="5">
    <source>
        <dbReference type="ARBA" id="ARBA00023180"/>
    </source>
</evidence>
<keyword evidence="3 6" id="KW-0732">Signal</keyword>
<dbReference type="Gene3D" id="3.40.50.1820">
    <property type="entry name" value="alpha/beta hydrolase"/>
    <property type="match status" value="2"/>
</dbReference>
<dbReference type="HOGENOM" id="CLU_023630_0_0_1"/>
<evidence type="ECO:0000256" key="2">
    <source>
        <dbReference type="ARBA" id="ARBA00022670"/>
    </source>
</evidence>
<dbReference type="PANTHER" id="PTHR11010">
    <property type="entry name" value="PROTEASE S28 PRO-X CARBOXYPEPTIDASE-RELATED"/>
    <property type="match status" value="1"/>
</dbReference>
<evidence type="ECO:0000313" key="8">
    <source>
        <dbReference type="Proteomes" id="UP000009131"/>
    </source>
</evidence>
<dbReference type="OrthoDB" id="1735038at2759"/>
<dbReference type="AlphaFoldDB" id="G7DSW1"/>
<dbReference type="InterPro" id="IPR029058">
    <property type="entry name" value="AB_hydrolase_fold"/>
</dbReference>
<dbReference type="GO" id="GO:0008239">
    <property type="term" value="F:dipeptidyl-peptidase activity"/>
    <property type="evidence" value="ECO:0007669"/>
    <property type="project" value="TreeGrafter"/>
</dbReference>
<dbReference type="GO" id="GO:0006508">
    <property type="term" value="P:proteolysis"/>
    <property type="evidence" value="ECO:0007669"/>
    <property type="project" value="UniProtKB-KW"/>
</dbReference>
<dbReference type="EMBL" id="BABT02000013">
    <property type="protein sequence ID" value="GAA93671.1"/>
    <property type="molecule type" value="Genomic_DNA"/>
</dbReference>
<dbReference type="OMA" id="AFCANIT"/>
<keyword evidence="8" id="KW-1185">Reference proteome</keyword>
<dbReference type="SUPFAM" id="SSF53474">
    <property type="entry name" value="alpha/beta-Hydrolases"/>
    <property type="match status" value="1"/>
</dbReference>
<dbReference type="RefSeq" id="XP_014565696.1">
    <property type="nucleotide sequence ID" value="XM_014710210.1"/>
</dbReference>
<evidence type="ECO:0000256" key="4">
    <source>
        <dbReference type="ARBA" id="ARBA00022801"/>
    </source>
</evidence>
<dbReference type="InParanoid" id="G7DSW1"/>
<name>G7DSW1_MIXOS</name>
<sequence length="544" mass="60401">MLWLQTLCALLLVGYATAWPRSKASSRNAQVKRAAPLAHKEYYIDTPIDHFPTNPSENVGSFKLRYFFSDKYFDRAKPGPIYLFDGAEVDAEVMIDYLDYSWMMDAAKLTGGMVVILEQRYYGKSQPFSDYSTDSMRFSSTLQSIEDAKHFATFATYAGYENLDLTYKNAMIIYVGVSYGGAKAAIARNKYGDIFAGAVAVSAVTESFLNYWQFYGAVIEHGIRDCVRATQVSMLVMDLLVDQGNLAHIEAIKDGFGMTGVHHIEDVLYNINSGTEAFTDSIWKQNGGLQPDYAAFCANITAPLNAHAGYSTADLTSAVDLVQASGFMSDRHRQGETLIQAATWLINWMTWFKPTGESWRGYTTTADENWTTYNATGYAIADLTQTWKPWYYLMCTEWPNFRSGFGRPESAGLPVVSRHLNMAFMHKGCPWAFPPGKLNSIPIWPDTAGTNKLGGWGIAADRLAYVCGKKDPWLQATPCADLAPPRKSTVQQPFIVIDDIGHNGALSVVTPSNIGLVMPESVKGAQTELTMAVSDWFSHWTKPV</sequence>
<evidence type="ECO:0000256" key="6">
    <source>
        <dbReference type="SAM" id="SignalP"/>
    </source>
</evidence>
<keyword evidence="4" id="KW-0378">Hydrolase</keyword>
<proteinExistence type="inferred from homology"/>
<dbReference type="InterPro" id="IPR008758">
    <property type="entry name" value="Peptidase_S28"/>
</dbReference>
<dbReference type="PANTHER" id="PTHR11010:SF117">
    <property type="entry name" value="SERINE PROTEASE 16"/>
    <property type="match status" value="1"/>
</dbReference>
<dbReference type="Proteomes" id="UP000009131">
    <property type="component" value="Unassembled WGS sequence"/>
</dbReference>
<feature type="signal peptide" evidence="6">
    <location>
        <begin position="1"/>
        <end position="18"/>
    </location>
</feature>
<evidence type="ECO:0000256" key="1">
    <source>
        <dbReference type="ARBA" id="ARBA00011079"/>
    </source>
</evidence>
<evidence type="ECO:0000256" key="3">
    <source>
        <dbReference type="ARBA" id="ARBA00022729"/>
    </source>
</evidence>
<protein>
    <submittedName>
        <fullName evidence="7">Uncharacterized protein</fullName>
    </submittedName>
</protein>
<evidence type="ECO:0000313" key="7">
    <source>
        <dbReference type="EMBL" id="GAA93671.1"/>
    </source>
</evidence>
<dbReference type="eggNOG" id="KOG2183">
    <property type="taxonomic scope" value="Eukaryota"/>
</dbReference>
<dbReference type="GO" id="GO:0070008">
    <property type="term" value="F:serine-type exopeptidase activity"/>
    <property type="evidence" value="ECO:0007669"/>
    <property type="project" value="InterPro"/>
</dbReference>
<organism evidence="7 8">
    <name type="scientific">Mixia osmundae (strain CBS 9802 / IAM 14324 / JCM 22182 / KY 12970)</name>
    <dbReference type="NCBI Taxonomy" id="764103"/>
    <lineage>
        <taxon>Eukaryota</taxon>
        <taxon>Fungi</taxon>
        <taxon>Dikarya</taxon>
        <taxon>Basidiomycota</taxon>
        <taxon>Pucciniomycotina</taxon>
        <taxon>Mixiomycetes</taxon>
        <taxon>Mixiales</taxon>
        <taxon>Mixiaceae</taxon>
        <taxon>Mixia</taxon>
    </lineage>
</organism>
<comment type="similarity">
    <text evidence="1">Belongs to the peptidase S28 family.</text>
</comment>
<reference evidence="7 8" key="1">
    <citation type="journal article" date="2011" name="J. Gen. Appl. Microbiol.">
        <title>Draft genome sequencing of the enigmatic basidiomycete Mixia osmundae.</title>
        <authorList>
            <person name="Nishida H."/>
            <person name="Nagatsuka Y."/>
            <person name="Sugiyama J."/>
        </authorList>
    </citation>
    <scope>NUCLEOTIDE SEQUENCE [LARGE SCALE GENOMIC DNA]</scope>
    <source>
        <strain evidence="8">CBS 9802 / IAM 14324 / JCM 22182 / KY 12970</strain>
    </source>
</reference>
<gene>
    <name evidence="7" type="primary">Mo00316</name>
    <name evidence="7" type="ORF">E5Q_00316</name>
</gene>
<reference evidence="7 8" key="2">
    <citation type="journal article" date="2012" name="Open Biol.">
        <title>Characteristics of nucleosomes and linker DNA regions on the genome of the basidiomycete Mixia osmundae revealed by mono- and dinucleosome mapping.</title>
        <authorList>
            <person name="Nishida H."/>
            <person name="Kondo S."/>
            <person name="Matsumoto T."/>
            <person name="Suzuki Y."/>
            <person name="Yoshikawa H."/>
            <person name="Taylor T.D."/>
            <person name="Sugiyama J."/>
        </authorList>
    </citation>
    <scope>NUCLEOTIDE SEQUENCE [LARGE SCALE GENOMIC DNA]</scope>
    <source>
        <strain evidence="8">CBS 9802 / IAM 14324 / JCM 22182 / KY 12970</strain>
    </source>
</reference>